<evidence type="ECO:0000313" key="3">
    <source>
        <dbReference type="Proteomes" id="UP000655759"/>
    </source>
</evidence>
<keyword evidence="1" id="KW-0472">Membrane</keyword>
<sequence length="93" mass="10766">MKTRLLIIGIALLSFGLINLVSYFPISFTVAIQNRPFPFEHVYNVVRDEKGTSYQVGYLPMEEAINHPYWLVWSITLYAGIGTIIFAIWRQNK</sequence>
<dbReference type="Proteomes" id="UP000655759">
    <property type="component" value="Unassembled WGS sequence"/>
</dbReference>
<accession>A0A812F4Z8</accession>
<feature type="transmembrane region" description="Helical" evidence="1">
    <location>
        <begin position="69"/>
        <end position="89"/>
    </location>
</feature>
<feature type="transmembrane region" description="Helical" evidence="1">
    <location>
        <begin position="5"/>
        <end position="26"/>
    </location>
</feature>
<evidence type="ECO:0000256" key="1">
    <source>
        <dbReference type="SAM" id="Phobius"/>
    </source>
</evidence>
<proteinExistence type="predicted"/>
<organism evidence="2 3">
    <name type="scientific">Candidatus Nitrosotenuis uzonensis</name>
    <dbReference type="NCBI Taxonomy" id="1407055"/>
    <lineage>
        <taxon>Archaea</taxon>
        <taxon>Nitrososphaerota</taxon>
        <taxon>Candidatus Nitrosotenuis</taxon>
    </lineage>
</organism>
<reference evidence="2" key="1">
    <citation type="submission" date="2021-02" db="EMBL/GenBank/DDBJ databases">
        <authorList>
            <person name="Han P."/>
        </authorList>
    </citation>
    <scope>NUCLEOTIDE SEQUENCE</scope>
    <source>
        <strain evidence="2">Candidatus Nitrosotenuis uzonensis 5A</strain>
    </source>
</reference>
<dbReference type="AlphaFoldDB" id="A0A812F4Z8"/>
<gene>
    <name evidence="2" type="ORF">NUZ5A_50463</name>
</gene>
<protein>
    <submittedName>
        <fullName evidence="2">Uncharacterized protein</fullName>
    </submittedName>
</protein>
<dbReference type="RefSeq" id="WP_205099453.1">
    <property type="nucleotide sequence ID" value="NZ_CAJNAQ010000005.1"/>
</dbReference>
<keyword evidence="1" id="KW-1133">Transmembrane helix</keyword>
<evidence type="ECO:0000313" key="2">
    <source>
        <dbReference type="EMBL" id="CAE6495851.1"/>
    </source>
</evidence>
<dbReference type="EMBL" id="CAJNAQ010000005">
    <property type="protein sequence ID" value="CAE6495851.1"/>
    <property type="molecule type" value="Genomic_DNA"/>
</dbReference>
<keyword evidence="1" id="KW-0812">Transmembrane</keyword>
<name>A0A812F4Z8_9ARCH</name>
<comment type="caution">
    <text evidence="2">The sequence shown here is derived from an EMBL/GenBank/DDBJ whole genome shotgun (WGS) entry which is preliminary data.</text>
</comment>